<dbReference type="GO" id="GO:0030145">
    <property type="term" value="F:manganese ion binding"/>
    <property type="evidence" value="ECO:0007669"/>
    <property type="project" value="UniProtKB-UniRule"/>
</dbReference>
<dbReference type="SUPFAM" id="SSF53187">
    <property type="entry name" value="Zn-dependent exopeptidases"/>
    <property type="match status" value="1"/>
</dbReference>
<dbReference type="Proteomes" id="UP000320948">
    <property type="component" value="Unassembled WGS sequence"/>
</dbReference>
<protein>
    <recommendedName>
        <fullName evidence="8">Probable cytosol aminopeptidase</fullName>
        <ecNumber evidence="8">3.4.11.1</ecNumber>
    </recommendedName>
    <alternativeName>
        <fullName evidence="8">Leucine aminopeptidase</fullName>
        <shortName evidence="8">LAP</shortName>
        <ecNumber evidence="8">3.4.11.10</ecNumber>
    </alternativeName>
    <alternativeName>
        <fullName evidence="8">Leucyl aminopeptidase</fullName>
    </alternativeName>
</protein>
<dbReference type="GO" id="GO:0070006">
    <property type="term" value="F:metalloaminopeptidase activity"/>
    <property type="evidence" value="ECO:0007669"/>
    <property type="project" value="InterPro"/>
</dbReference>
<sequence length="533" mass="56519">MPSFVLEAARLTPKSAKRTVVVFAENKGKLTDSAQTVDEGLGGVIKSSLRGTRFNGGAGEFSRITVQDGTVNTVLVAGLGKEPGERRDWWKAGLAIGKQLDAMGVKEASLALGDLGSAEEAFAAASALVEGVYMAMYRFEQFKEVKDHQVARFEKLTVLTSTRAARLLEEETPKLFALLEATDKARDAANLPPNIANPEYMATQARALEKHGVKVEVIDEKQMKKLGLNLILAVGGNAAVEDQPRLIFMHYNGGKKGEAPTALVGKGIMYDTGGYNLKINKSMGGMKFDMCGAAAVLGAMEALARRKAPVNVIGVMTCAMNMVGARSFVPDSIYKSYKGLHVEIGNTDAEGRLVLADAMAYTIDKHNPSQIVDLATLTGAIVAALGGAYAGLFSTSNPLANALQKAGDEVGERLWRMPVDDCYAAPVKVADVNNDGIPWGGANAAAVFLKRFADKTPWAHLDIAGTGWVDGLPGEPKELGGARAFGVRLLVNWLETVAPAVVEGVQAKRRGRPSKAAVAAAGKRGRGRPRKAA</sequence>
<feature type="domain" description="Cytosol aminopeptidase" evidence="10">
    <location>
        <begin position="346"/>
        <end position="353"/>
    </location>
</feature>
<evidence type="ECO:0000256" key="4">
    <source>
        <dbReference type="ARBA" id="ARBA00022438"/>
    </source>
</evidence>
<dbReference type="PRINTS" id="PR00481">
    <property type="entry name" value="LAMNOPPTDASE"/>
</dbReference>
<feature type="active site" evidence="8">
    <location>
        <position position="278"/>
    </location>
</feature>
<keyword evidence="8" id="KW-0963">Cytoplasm</keyword>
<evidence type="ECO:0000256" key="7">
    <source>
        <dbReference type="ARBA" id="ARBA00023211"/>
    </source>
</evidence>
<dbReference type="InterPro" id="IPR000819">
    <property type="entry name" value="Peptidase_M17_C"/>
</dbReference>
<dbReference type="HAMAP" id="MF_00181">
    <property type="entry name" value="Cytosol_peptidase_M17"/>
    <property type="match status" value="1"/>
</dbReference>
<evidence type="ECO:0000256" key="3">
    <source>
        <dbReference type="ARBA" id="ARBA00009528"/>
    </source>
</evidence>
<dbReference type="PANTHER" id="PTHR11963:SF23">
    <property type="entry name" value="CYTOSOL AMINOPEPTIDASE"/>
    <property type="match status" value="1"/>
</dbReference>
<comment type="cofactor">
    <cofactor evidence="8">
        <name>Mn(2+)</name>
        <dbReference type="ChEBI" id="CHEBI:29035"/>
    </cofactor>
    <text evidence="8">Binds 2 manganese ions per subunit.</text>
</comment>
<evidence type="ECO:0000259" key="10">
    <source>
        <dbReference type="PROSITE" id="PS00631"/>
    </source>
</evidence>
<dbReference type="PANTHER" id="PTHR11963">
    <property type="entry name" value="LEUCINE AMINOPEPTIDASE-RELATED"/>
    <property type="match status" value="1"/>
</dbReference>
<feature type="binding site" evidence="8">
    <location>
        <position position="348"/>
    </location>
    <ligand>
        <name>Mn(2+)</name>
        <dbReference type="ChEBI" id="CHEBI:29035"/>
        <label>1</label>
    </ligand>
</feature>
<feature type="binding site" evidence="8">
    <location>
        <position position="271"/>
    </location>
    <ligand>
        <name>Mn(2+)</name>
        <dbReference type="ChEBI" id="CHEBI:29035"/>
        <label>2</label>
    </ligand>
</feature>
<dbReference type="EC" id="3.4.11.10" evidence="8"/>
<evidence type="ECO:0000256" key="6">
    <source>
        <dbReference type="ARBA" id="ARBA00022801"/>
    </source>
</evidence>
<dbReference type="InterPro" id="IPR043472">
    <property type="entry name" value="Macro_dom-like"/>
</dbReference>
<dbReference type="InterPro" id="IPR011356">
    <property type="entry name" value="Leucine_aapep/pepB"/>
</dbReference>
<comment type="subcellular location">
    <subcellularLocation>
        <location evidence="8">Cytoplasm</location>
    </subcellularLocation>
</comment>
<dbReference type="CDD" id="cd00433">
    <property type="entry name" value="Peptidase_M17"/>
    <property type="match status" value="1"/>
</dbReference>
<dbReference type="InterPro" id="IPR023042">
    <property type="entry name" value="Peptidase_M17_leu_NH2_pept"/>
</dbReference>
<dbReference type="Pfam" id="PF00883">
    <property type="entry name" value="Peptidase_M17"/>
    <property type="match status" value="1"/>
</dbReference>
<evidence type="ECO:0000256" key="2">
    <source>
        <dbReference type="ARBA" id="ARBA00000967"/>
    </source>
</evidence>
<feature type="region of interest" description="Disordered" evidence="9">
    <location>
        <begin position="511"/>
        <end position="533"/>
    </location>
</feature>
<evidence type="ECO:0000256" key="5">
    <source>
        <dbReference type="ARBA" id="ARBA00022670"/>
    </source>
</evidence>
<comment type="function">
    <text evidence="8">Presumably involved in the processing and regular turnover of intracellular proteins. Catalyzes the removal of unsubstituted N-terminal amino acids from various peptides.</text>
</comment>
<gene>
    <name evidence="8" type="primary">pepA</name>
    <name evidence="11" type="ORF">DI628_00980</name>
</gene>
<comment type="catalytic activity">
    <reaction evidence="1 8">
        <text>Release of an N-terminal amino acid, Xaa-|-Yaa-, in which Xaa is preferably Leu, but may be other amino acids including Pro although not Arg or Lys, and Yaa may be Pro. Amino acid amides and methyl esters are also readily hydrolyzed, but rates on arylamides are exceedingly low.</text>
        <dbReference type="EC" id="3.4.11.1"/>
    </reaction>
</comment>
<proteinExistence type="inferred from homology"/>
<reference evidence="11 12" key="1">
    <citation type="journal article" date="2017" name="Nat. Commun.">
        <title>In situ click chemistry generation of cyclooxygenase-2 inhibitors.</title>
        <authorList>
            <person name="Bhardwaj A."/>
            <person name="Kaur J."/>
            <person name="Wuest M."/>
            <person name="Wuest F."/>
        </authorList>
    </citation>
    <scope>NUCLEOTIDE SEQUENCE [LARGE SCALE GENOMIC DNA]</scope>
    <source>
        <strain evidence="11">S2_018_000_R2_106</strain>
    </source>
</reference>
<keyword evidence="8" id="KW-0479">Metal-binding</keyword>
<keyword evidence="7 8" id="KW-0464">Manganese</keyword>
<evidence type="ECO:0000256" key="9">
    <source>
        <dbReference type="SAM" id="MobiDB-lite"/>
    </source>
</evidence>
<accession>A0A6N4R200</accession>
<dbReference type="Gene3D" id="3.40.630.10">
    <property type="entry name" value="Zn peptidases"/>
    <property type="match status" value="1"/>
</dbReference>
<feature type="binding site" evidence="8">
    <location>
        <position position="271"/>
    </location>
    <ligand>
        <name>Mn(2+)</name>
        <dbReference type="ChEBI" id="CHEBI:29035"/>
        <label>1</label>
    </ligand>
</feature>
<feature type="binding site" evidence="8">
    <location>
        <position position="350"/>
    </location>
    <ligand>
        <name>Mn(2+)</name>
        <dbReference type="ChEBI" id="CHEBI:29035"/>
        <label>1</label>
    </ligand>
</feature>
<dbReference type="EMBL" id="VAFM01000001">
    <property type="protein sequence ID" value="TKW61233.1"/>
    <property type="molecule type" value="Genomic_DNA"/>
</dbReference>
<comment type="similarity">
    <text evidence="3 8">Belongs to the peptidase M17 family.</text>
</comment>
<dbReference type="GO" id="GO:0005737">
    <property type="term" value="C:cytoplasm"/>
    <property type="evidence" value="ECO:0007669"/>
    <property type="project" value="UniProtKB-SubCell"/>
</dbReference>
<evidence type="ECO:0000313" key="11">
    <source>
        <dbReference type="EMBL" id="TKW61233.1"/>
    </source>
</evidence>
<dbReference type="AlphaFoldDB" id="A0A6N4R200"/>
<dbReference type="EC" id="3.4.11.1" evidence="8"/>
<feature type="binding site" evidence="8">
    <location>
        <position position="266"/>
    </location>
    <ligand>
        <name>Mn(2+)</name>
        <dbReference type="ChEBI" id="CHEBI:29035"/>
        <label>2</label>
    </ligand>
</feature>
<feature type="active site" evidence="8">
    <location>
        <position position="352"/>
    </location>
</feature>
<dbReference type="Gene3D" id="3.40.220.10">
    <property type="entry name" value="Leucine Aminopeptidase, subunit E, domain 1"/>
    <property type="match status" value="1"/>
</dbReference>
<comment type="caution">
    <text evidence="11">The sequence shown here is derived from an EMBL/GenBank/DDBJ whole genome shotgun (WGS) entry which is preliminary data.</text>
</comment>
<keyword evidence="5 8" id="KW-0645">Protease</keyword>
<dbReference type="PROSITE" id="PS00354">
    <property type="entry name" value="HMGI_Y"/>
    <property type="match status" value="1"/>
</dbReference>
<comment type="catalytic activity">
    <reaction evidence="2 8">
        <text>Release of an N-terminal amino acid, preferentially leucine, but not glutamic or aspartic acids.</text>
        <dbReference type="EC" id="3.4.11.10"/>
    </reaction>
</comment>
<name>A0A6N4R200_BLAVI</name>
<dbReference type="Pfam" id="PF02789">
    <property type="entry name" value="Peptidase_M17_N"/>
    <property type="match status" value="1"/>
</dbReference>
<feature type="compositionally biased region" description="Basic residues" evidence="9">
    <location>
        <begin position="523"/>
        <end position="533"/>
    </location>
</feature>
<evidence type="ECO:0000256" key="1">
    <source>
        <dbReference type="ARBA" id="ARBA00000135"/>
    </source>
</evidence>
<dbReference type="GO" id="GO:0006355">
    <property type="term" value="P:regulation of DNA-templated transcription"/>
    <property type="evidence" value="ECO:0007669"/>
    <property type="project" value="InterPro"/>
</dbReference>
<feature type="binding site" evidence="8">
    <location>
        <position position="289"/>
    </location>
    <ligand>
        <name>Mn(2+)</name>
        <dbReference type="ChEBI" id="CHEBI:29035"/>
        <label>2</label>
    </ligand>
</feature>
<evidence type="ECO:0000313" key="12">
    <source>
        <dbReference type="Proteomes" id="UP000320948"/>
    </source>
</evidence>
<keyword evidence="6 8" id="KW-0378">Hydrolase</keyword>
<feature type="binding site" evidence="8">
    <location>
        <position position="350"/>
    </location>
    <ligand>
        <name>Mn(2+)</name>
        <dbReference type="ChEBI" id="CHEBI:29035"/>
        <label>2</label>
    </ligand>
</feature>
<dbReference type="SUPFAM" id="SSF52949">
    <property type="entry name" value="Macro domain-like"/>
    <property type="match status" value="1"/>
</dbReference>
<keyword evidence="4 8" id="KW-0031">Aminopeptidase</keyword>
<evidence type="ECO:0000256" key="8">
    <source>
        <dbReference type="HAMAP-Rule" id="MF_00181"/>
    </source>
</evidence>
<dbReference type="PROSITE" id="PS00631">
    <property type="entry name" value="CYTOSOL_AP"/>
    <property type="match status" value="1"/>
</dbReference>
<dbReference type="GO" id="GO:0006508">
    <property type="term" value="P:proteolysis"/>
    <property type="evidence" value="ECO:0007669"/>
    <property type="project" value="UniProtKB-KW"/>
</dbReference>
<dbReference type="InterPro" id="IPR000637">
    <property type="entry name" value="HMGI/Y_DNA-bd_CS"/>
</dbReference>
<organism evidence="11 12">
    <name type="scientific">Blastochloris viridis</name>
    <name type="common">Rhodopseudomonas viridis</name>
    <dbReference type="NCBI Taxonomy" id="1079"/>
    <lineage>
        <taxon>Bacteria</taxon>
        <taxon>Pseudomonadati</taxon>
        <taxon>Pseudomonadota</taxon>
        <taxon>Alphaproteobacteria</taxon>
        <taxon>Hyphomicrobiales</taxon>
        <taxon>Blastochloridaceae</taxon>
        <taxon>Blastochloris</taxon>
    </lineage>
</organism>
<dbReference type="InterPro" id="IPR008283">
    <property type="entry name" value="Peptidase_M17_N"/>
</dbReference>